<gene>
    <name evidence="2" type="ORF">CLV70_108238</name>
</gene>
<dbReference type="EMBL" id="PVZG01000008">
    <property type="protein sequence ID" value="PRY28444.1"/>
    <property type="molecule type" value="Genomic_DNA"/>
</dbReference>
<comment type="caution">
    <text evidence="2">The sequence shown here is derived from an EMBL/GenBank/DDBJ whole genome shotgun (WGS) entry which is preliminary data.</text>
</comment>
<evidence type="ECO:0000313" key="2">
    <source>
        <dbReference type="EMBL" id="PRY28444.1"/>
    </source>
</evidence>
<evidence type="ECO:0000313" key="3">
    <source>
        <dbReference type="Proteomes" id="UP000239209"/>
    </source>
</evidence>
<proteinExistence type="predicted"/>
<feature type="region of interest" description="Disordered" evidence="1">
    <location>
        <begin position="1"/>
        <end position="61"/>
    </location>
</feature>
<dbReference type="AlphaFoldDB" id="A0A2T0S4U5"/>
<dbReference type="OrthoDB" id="4843807at2"/>
<name>A0A2T0S4U5_9ACTN</name>
<reference evidence="2 3" key="1">
    <citation type="submission" date="2018-03" db="EMBL/GenBank/DDBJ databases">
        <title>Genomic Encyclopedia of Archaeal and Bacterial Type Strains, Phase II (KMG-II): from individual species to whole genera.</title>
        <authorList>
            <person name="Goeker M."/>
        </authorList>
    </citation>
    <scope>NUCLEOTIDE SEQUENCE [LARGE SCALE GENOMIC DNA]</scope>
    <source>
        <strain evidence="2 3">DSM 45348</strain>
    </source>
</reference>
<feature type="compositionally biased region" description="Basic and acidic residues" evidence="1">
    <location>
        <begin position="30"/>
        <end position="61"/>
    </location>
</feature>
<organism evidence="2 3">
    <name type="scientific">Pseudosporangium ferrugineum</name>
    <dbReference type="NCBI Taxonomy" id="439699"/>
    <lineage>
        <taxon>Bacteria</taxon>
        <taxon>Bacillati</taxon>
        <taxon>Actinomycetota</taxon>
        <taxon>Actinomycetes</taxon>
        <taxon>Micromonosporales</taxon>
        <taxon>Micromonosporaceae</taxon>
        <taxon>Pseudosporangium</taxon>
    </lineage>
</organism>
<keyword evidence="3" id="KW-1185">Reference proteome</keyword>
<evidence type="ECO:0000256" key="1">
    <source>
        <dbReference type="SAM" id="MobiDB-lite"/>
    </source>
</evidence>
<protein>
    <submittedName>
        <fullName evidence="2">Uncharacterized protein</fullName>
    </submittedName>
</protein>
<dbReference type="RefSeq" id="WP_106127872.1">
    <property type="nucleotide sequence ID" value="NZ_PVZG01000008.1"/>
</dbReference>
<sequence>MDILDEPDRDADAERTVDFESEETPLLPEQTRDDTERGWGYSGREDSNDDRLLEDRPPHWG</sequence>
<dbReference type="Proteomes" id="UP000239209">
    <property type="component" value="Unassembled WGS sequence"/>
</dbReference>
<accession>A0A2T0S4U5</accession>